<evidence type="ECO:0000313" key="3">
    <source>
        <dbReference type="Proteomes" id="UP001627154"/>
    </source>
</evidence>
<name>A0ABD2VW92_9HYME</name>
<protein>
    <submittedName>
        <fullName evidence="2">Uncharacterized protein</fullName>
    </submittedName>
</protein>
<evidence type="ECO:0000313" key="2">
    <source>
        <dbReference type="EMBL" id="KAL3385087.1"/>
    </source>
</evidence>
<accession>A0ABD2VW92</accession>
<dbReference type="AlphaFoldDB" id="A0ABD2VW92"/>
<proteinExistence type="predicted"/>
<dbReference type="Proteomes" id="UP001627154">
    <property type="component" value="Unassembled WGS sequence"/>
</dbReference>
<organism evidence="2 3">
    <name type="scientific">Trichogramma kaykai</name>
    <dbReference type="NCBI Taxonomy" id="54128"/>
    <lineage>
        <taxon>Eukaryota</taxon>
        <taxon>Metazoa</taxon>
        <taxon>Ecdysozoa</taxon>
        <taxon>Arthropoda</taxon>
        <taxon>Hexapoda</taxon>
        <taxon>Insecta</taxon>
        <taxon>Pterygota</taxon>
        <taxon>Neoptera</taxon>
        <taxon>Endopterygota</taxon>
        <taxon>Hymenoptera</taxon>
        <taxon>Apocrita</taxon>
        <taxon>Proctotrupomorpha</taxon>
        <taxon>Chalcidoidea</taxon>
        <taxon>Trichogrammatidae</taxon>
        <taxon>Trichogramma</taxon>
    </lineage>
</organism>
<evidence type="ECO:0000256" key="1">
    <source>
        <dbReference type="SAM" id="MobiDB-lite"/>
    </source>
</evidence>
<gene>
    <name evidence="2" type="ORF">TKK_019245</name>
</gene>
<reference evidence="2 3" key="1">
    <citation type="journal article" date="2024" name="bioRxiv">
        <title>A reference genome for Trichogramma kaykai: A tiny desert-dwelling parasitoid wasp with competing sex-ratio distorters.</title>
        <authorList>
            <person name="Culotta J."/>
            <person name="Lindsey A.R."/>
        </authorList>
    </citation>
    <scope>NUCLEOTIDE SEQUENCE [LARGE SCALE GENOMIC DNA]</scope>
    <source>
        <strain evidence="2 3">KSX58</strain>
    </source>
</reference>
<dbReference type="EMBL" id="JBJJXI010000163">
    <property type="protein sequence ID" value="KAL3385087.1"/>
    <property type="molecule type" value="Genomic_DNA"/>
</dbReference>
<feature type="region of interest" description="Disordered" evidence="1">
    <location>
        <begin position="21"/>
        <end position="42"/>
    </location>
</feature>
<comment type="caution">
    <text evidence="2">The sequence shown here is derived from an EMBL/GenBank/DDBJ whole genome shotgun (WGS) entry which is preliminary data.</text>
</comment>
<keyword evidence="3" id="KW-1185">Reference proteome</keyword>
<sequence>MCDPREDDLHAPHHLHHIHLQQHHFGSLQQQQQQQQSSAGVLLDLVPPGEALLKRPSMDYNEYTYCYGAGRGSHPLRFT</sequence>
<feature type="compositionally biased region" description="Low complexity" evidence="1">
    <location>
        <begin position="23"/>
        <end position="38"/>
    </location>
</feature>